<evidence type="ECO:0008006" key="3">
    <source>
        <dbReference type="Google" id="ProtNLM"/>
    </source>
</evidence>
<name>A0A6N6M847_9FLAO</name>
<gene>
    <name evidence="1" type="ORF">F3059_06140</name>
</gene>
<reference evidence="1 2" key="1">
    <citation type="submission" date="2019-09" db="EMBL/GenBank/DDBJ databases">
        <title>Genomes of Cryomorphaceae.</title>
        <authorList>
            <person name="Bowman J.P."/>
        </authorList>
    </citation>
    <scope>NUCLEOTIDE SEQUENCE [LARGE SCALE GENOMIC DNA]</scope>
    <source>
        <strain evidence="1 2">KCTC 52047</strain>
    </source>
</reference>
<dbReference type="SUPFAM" id="SSF50969">
    <property type="entry name" value="YVTN repeat-like/Quinoprotein amine dehydrogenase"/>
    <property type="match status" value="1"/>
</dbReference>
<protein>
    <recommendedName>
        <fullName evidence="3">DUF5074 domain-containing protein</fullName>
    </recommendedName>
</protein>
<dbReference type="InterPro" id="IPR011044">
    <property type="entry name" value="Quino_amine_DH_bsu"/>
</dbReference>
<proteinExistence type="predicted"/>
<dbReference type="OrthoDB" id="1204817at2"/>
<dbReference type="Proteomes" id="UP000435357">
    <property type="component" value="Unassembled WGS sequence"/>
</dbReference>
<dbReference type="RefSeq" id="WP_151167255.1">
    <property type="nucleotide sequence ID" value="NZ_WACR01000004.1"/>
</dbReference>
<dbReference type="AlphaFoldDB" id="A0A6N6M847"/>
<accession>A0A6N6M847</accession>
<comment type="caution">
    <text evidence="1">The sequence shown here is derived from an EMBL/GenBank/DDBJ whole genome shotgun (WGS) entry which is preliminary data.</text>
</comment>
<sequence>MNKLVLGAIAIGLFTVSCQKDENTDPDSIETSRVQVKNNNFDDRITYHDEPVESTGKTSNGNASFNYVANVTSPVVNGAVLSASGIAFQGNKAYISYHWNGAPSDYAGAIEVVDISQPTQPQIISAVYFTDTDLNEIYVQGNEVYTVGSRSLSNSGYDPNITSGAVVDVIRLQGGQLTNQVDEAPLPSYSGNSVFRKGNDLYVTSGNTGGGAFEVSLKNNQYLNITESDYYGYSKFGVDEGSMYVFLQGGPNAKLHVHNSNKFKPNNKTVINLANPTAPADGKAVLDVDFSNQVAYVSSGSYGLHAYDLSSNSGNATQSFNPNGPGFVNGVANDNFYVYAAKGSDGLYILDKNTFNVEAQFTYSGSANYVGTNGQNVFIANGTSGLKILSKN</sequence>
<organism evidence="1 2">
    <name type="scientific">Salibacter halophilus</name>
    <dbReference type="NCBI Taxonomy" id="1803916"/>
    <lineage>
        <taxon>Bacteria</taxon>
        <taxon>Pseudomonadati</taxon>
        <taxon>Bacteroidota</taxon>
        <taxon>Flavobacteriia</taxon>
        <taxon>Flavobacteriales</taxon>
        <taxon>Salibacteraceae</taxon>
        <taxon>Salibacter</taxon>
    </lineage>
</organism>
<dbReference type="PROSITE" id="PS51257">
    <property type="entry name" value="PROKAR_LIPOPROTEIN"/>
    <property type="match status" value="1"/>
</dbReference>
<keyword evidence="2" id="KW-1185">Reference proteome</keyword>
<evidence type="ECO:0000313" key="2">
    <source>
        <dbReference type="Proteomes" id="UP000435357"/>
    </source>
</evidence>
<evidence type="ECO:0000313" key="1">
    <source>
        <dbReference type="EMBL" id="KAB1064931.1"/>
    </source>
</evidence>
<dbReference type="EMBL" id="WACR01000004">
    <property type="protein sequence ID" value="KAB1064931.1"/>
    <property type="molecule type" value="Genomic_DNA"/>
</dbReference>